<evidence type="ECO:0000259" key="1">
    <source>
        <dbReference type="Pfam" id="PF00561"/>
    </source>
</evidence>
<name>A0ABW9XKG6_9BACL</name>
<dbReference type="Pfam" id="PF00561">
    <property type="entry name" value="Abhydrolase_1"/>
    <property type="match status" value="1"/>
</dbReference>
<keyword evidence="3" id="KW-1185">Reference proteome</keyword>
<proteinExistence type="predicted"/>
<accession>A0ABW9XKG6</accession>
<evidence type="ECO:0000313" key="2">
    <source>
        <dbReference type="EMBL" id="NBD23090.1"/>
    </source>
</evidence>
<dbReference type="GO" id="GO:0016787">
    <property type="term" value="F:hydrolase activity"/>
    <property type="evidence" value="ECO:0007669"/>
    <property type="project" value="UniProtKB-KW"/>
</dbReference>
<evidence type="ECO:0000313" key="3">
    <source>
        <dbReference type="Proteomes" id="UP000665561"/>
    </source>
</evidence>
<dbReference type="SUPFAM" id="SSF53474">
    <property type="entry name" value="alpha/beta-Hydrolases"/>
    <property type="match status" value="1"/>
</dbReference>
<gene>
    <name evidence="2" type="ORF">GT019_04330</name>
</gene>
<dbReference type="InterPro" id="IPR000073">
    <property type="entry name" value="AB_hydrolase_1"/>
</dbReference>
<dbReference type="InterPro" id="IPR029058">
    <property type="entry name" value="AB_hydrolase_fold"/>
</dbReference>
<comment type="caution">
    <text evidence="2">The sequence shown here is derived from an EMBL/GenBank/DDBJ whole genome shotgun (WGS) entry which is preliminary data.</text>
</comment>
<dbReference type="EMBL" id="JAAAMV010000002">
    <property type="protein sequence ID" value="NBD23090.1"/>
    <property type="molecule type" value="Genomic_DNA"/>
</dbReference>
<sequence length="300" mass="33738">MTNTINKPFNATPAYLEHHIDRGQGSIYVRDYEGSEPAFVLMHGFPDNLHIYDDLIPHLVAGGRRVVAFDFLGFGYSDKQTGARYSYEQQLSDLHAVVEHLGLDKIVPVAHDASGPAGINYAIDYPEHVASVCLLNCAYGVAPTKKTPEIIGLFAHTDLKSYTQALLQSPEQFEWALKFQMSKFLEHMKDDSQIQYLANFLGPIIETNFTKHPTSTPAFVQMTSQLFEEVTRNTKRLPEMEALDIPFKLIWGDHDPYLNTGVAEDFHARLKNSSLHVLPAGHWLQIDIPEQVAAIMLSNE</sequence>
<dbReference type="RefSeq" id="WP_161741533.1">
    <property type="nucleotide sequence ID" value="NZ_JAAAMV010000002.1"/>
</dbReference>
<dbReference type="InterPro" id="IPR050266">
    <property type="entry name" value="AB_hydrolase_sf"/>
</dbReference>
<protein>
    <submittedName>
        <fullName evidence="2">Alpha/beta fold hydrolase</fullName>
    </submittedName>
</protein>
<reference evidence="2 3" key="1">
    <citation type="submission" date="2020-01" db="EMBL/GenBank/DDBJ databases">
        <title>Paenibacillus soybeanensis sp. nov. isolated from the nodules of soybean (Glycine max(L.) Merr).</title>
        <authorList>
            <person name="Wang H."/>
        </authorList>
    </citation>
    <scope>NUCLEOTIDE SEQUENCE [LARGE SCALE GENOMIC DNA]</scope>
    <source>
        <strain evidence="2 3">T1</strain>
    </source>
</reference>
<dbReference type="Proteomes" id="UP000665561">
    <property type="component" value="Unassembled WGS sequence"/>
</dbReference>
<dbReference type="PRINTS" id="PR00111">
    <property type="entry name" value="ABHYDROLASE"/>
</dbReference>
<dbReference type="PRINTS" id="PR00412">
    <property type="entry name" value="EPOXHYDRLASE"/>
</dbReference>
<organism evidence="2 3">
    <name type="scientific">Paenibacillus glycinis</name>
    <dbReference type="NCBI Taxonomy" id="2697035"/>
    <lineage>
        <taxon>Bacteria</taxon>
        <taxon>Bacillati</taxon>
        <taxon>Bacillota</taxon>
        <taxon>Bacilli</taxon>
        <taxon>Bacillales</taxon>
        <taxon>Paenibacillaceae</taxon>
        <taxon>Paenibacillus</taxon>
    </lineage>
</organism>
<dbReference type="InterPro" id="IPR000639">
    <property type="entry name" value="Epox_hydrolase-like"/>
</dbReference>
<dbReference type="PANTHER" id="PTHR43798:SF33">
    <property type="entry name" value="HYDROLASE, PUTATIVE (AFU_ORTHOLOGUE AFUA_2G14860)-RELATED"/>
    <property type="match status" value="1"/>
</dbReference>
<dbReference type="Gene3D" id="3.40.50.1820">
    <property type="entry name" value="alpha/beta hydrolase"/>
    <property type="match status" value="1"/>
</dbReference>
<dbReference type="PANTHER" id="PTHR43798">
    <property type="entry name" value="MONOACYLGLYCEROL LIPASE"/>
    <property type="match status" value="1"/>
</dbReference>
<keyword evidence="2" id="KW-0378">Hydrolase</keyword>
<feature type="domain" description="AB hydrolase-1" evidence="1">
    <location>
        <begin position="37"/>
        <end position="287"/>
    </location>
</feature>